<dbReference type="Pfam" id="PF05345">
    <property type="entry name" value="He_PIG"/>
    <property type="match status" value="7"/>
</dbReference>
<feature type="domain" description="Dystroglycan-type cadherin-like" evidence="2">
    <location>
        <begin position="1674"/>
        <end position="1773"/>
    </location>
</feature>
<dbReference type="SUPFAM" id="SSF49373">
    <property type="entry name" value="Invasin/intimin cell-adhesion fragments"/>
    <property type="match status" value="2"/>
</dbReference>
<dbReference type="Pfam" id="PF13205">
    <property type="entry name" value="Big_5"/>
    <property type="match status" value="3"/>
</dbReference>
<organism evidence="3 4">
    <name type="scientific">Ekhidna lutea</name>
    <dbReference type="NCBI Taxonomy" id="447679"/>
    <lineage>
        <taxon>Bacteria</taxon>
        <taxon>Pseudomonadati</taxon>
        <taxon>Bacteroidota</taxon>
        <taxon>Cytophagia</taxon>
        <taxon>Cytophagales</taxon>
        <taxon>Reichenbachiellaceae</taxon>
        <taxon>Ekhidna</taxon>
    </lineage>
</organism>
<dbReference type="Gene3D" id="2.60.40.1080">
    <property type="match status" value="4"/>
</dbReference>
<dbReference type="Gene3D" id="2.60.40.1220">
    <property type="match status" value="1"/>
</dbReference>
<dbReference type="InterPro" id="IPR032812">
    <property type="entry name" value="SbsA_Ig"/>
</dbReference>
<evidence type="ECO:0000259" key="2">
    <source>
        <dbReference type="SMART" id="SM00736"/>
    </source>
</evidence>
<evidence type="ECO:0000256" key="1">
    <source>
        <dbReference type="ARBA" id="ARBA00022729"/>
    </source>
</evidence>
<dbReference type="InterPro" id="IPR015919">
    <property type="entry name" value="Cadherin-like_sf"/>
</dbReference>
<dbReference type="SUPFAM" id="SSF69318">
    <property type="entry name" value="Integrin alpha N-terminal domain"/>
    <property type="match status" value="4"/>
</dbReference>
<dbReference type="Proteomes" id="UP000198393">
    <property type="component" value="Unassembled WGS sequence"/>
</dbReference>
<dbReference type="PANTHER" id="PTHR44103:SF1">
    <property type="entry name" value="PROPROTEIN CONVERTASE P"/>
    <property type="match status" value="1"/>
</dbReference>
<protein>
    <submittedName>
        <fullName evidence="3">Por secretion system C-terminal sorting domain-containing protein</fullName>
    </submittedName>
</protein>
<evidence type="ECO:0000313" key="4">
    <source>
        <dbReference type="Proteomes" id="UP000198393"/>
    </source>
</evidence>
<proteinExistence type="predicted"/>
<reference evidence="3 4" key="1">
    <citation type="submission" date="2017-06" db="EMBL/GenBank/DDBJ databases">
        <authorList>
            <person name="Kim H.J."/>
            <person name="Triplett B.A."/>
        </authorList>
    </citation>
    <scope>NUCLEOTIDE SEQUENCE [LARGE SCALE GENOMIC DNA]</scope>
    <source>
        <strain evidence="3 4">DSM 19307</strain>
    </source>
</reference>
<dbReference type="InterPro" id="IPR026444">
    <property type="entry name" value="Secre_tail"/>
</dbReference>
<dbReference type="InterPro" id="IPR028994">
    <property type="entry name" value="Integrin_alpha_N"/>
</dbReference>
<dbReference type="GO" id="GO:0005509">
    <property type="term" value="F:calcium ion binding"/>
    <property type="evidence" value="ECO:0007669"/>
    <property type="project" value="InterPro"/>
</dbReference>
<dbReference type="Gene3D" id="2.60.40.10">
    <property type="entry name" value="Immunoglobulins"/>
    <property type="match status" value="7"/>
</dbReference>
<feature type="domain" description="Dystroglycan-type cadherin-like" evidence="2">
    <location>
        <begin position="1974"/>
        <end position="2073"/>
    </location>
</feature>
<dbReference type="InterPro" id="IPR006644">
    <property type="entry name" value="Cadg"/>
</dbReference>
<dbReference type="Gene3D" id="2.130.10.130">
    <property type="entry name" value="Integrin alpha, N-terminal"/>
    <property type="match status" value="1"/>
</dbReference>
<evidence type="ECO:0000313" key="3">
    <source>
        <dbReference type="EMBL" id="SNS97206.1"/>
    </source>
</evidence>
<dbReference type="Pfam" id="PF18962">
    <property type="entry name" value="Por_Secre_tail"/>
    <property type="match status" value="1"/>
</dbReference>
<dbReference type="OrthoDB" id="898444at2"/>
<accession>A0A239ITV2</accession>
<dbReference type="Pfam" id="PF13517">
    <property type="entry name" value="FG-GAP_3"/>
    <property type="match status" value="8"/>
</dbReference>
<feature type="domain" description="Dystroglycan-type cadherin-like" evidence="2">
    <location>
        <begin position="1574"/>
        <end position="1673"/>
    </location>
</feature>
<dbReference type="RefSeq" id="WP_089356571.1">
    <property type="nucleotide sequence ID" value="NZ_FZPD01000003.1"/>
</dbReference>
<sequence>MKRSSILPFLIFLISHFSYSQLLITGVDPSANSTSLAVDGNISVTFSAAIDGTTLSGNIFLRSEHSGLLSFTTSGSGTATITIDPTNDFRSGDNIFLTITDGIMSTLGESLNKGQTFRFNSTVDPAYENPPVFARNDISTSSSLGSAIAVDLDSDGNMDVVSATSSLTWFQNDGSEGFNQISLLTASNILHGLHPSDLDSDGDMDIVAFSVTGDEIMWFENDGSENFTEHSVITSADGAYHVHAVDMDGDGDVDIVAAVEREGIFWYENDGAESFTEIEVNTADVSWPHAVSGIDLDSDGDMDIVSGSWANDKIAWHENDGSGNFTFNEISASADGVWSIYTIDLDGDDDVDVLSASWYDDEIAWYENDGNGNFTTHSISTNADKAYWVHAADLDGDSDIDVLSASESDNKLSWYENDGSGNFTEVLITDQLKSVGFVSAIDLNGDNRMDVLSFSSADKDIVWYENKTNSTPQLDNPIPDQSATAFLSFSYTFNEDVFSDPDGSHLMSYSATLSDDSTLPSWLSFSGPERRFSGVPGSEDGGIITVKVTAEDPNGASVTDEFDITVTVPTLMSISSTSPAVNENGVSSTSTIQIEFSETIASGTVNDSNIVIRGSLTGVINGNFSGGGTNTVTFDPTNDFKKGELITITITAGLESESGSILQGGKSFSFLAASGTSPTSPALLVEEATLSANSSAEKIDAIDLDGDGHIDILVPITNSNRIEFHKNDGAGNFTSSDISTGSFNARTIFVDDLDLDGDLDMLVGATNNTLAWLENDGSEGFTSHTIDTDFSSIRSSISGDMDGDGDIDILVASQQDNTVSWYENDGGQNYSRHEITTMLTWTYNAKMADLDGDLDIDVIAGSRLGQDEIYWYENDGGQNFTEHTVSLNANDVDEIIPIDLDGDGDMDVVAAERTDDEVMWYENDGDQNFTPRTIFNTTNGPISVEIADLDGDGDLDVISGSDIDNQVIWHENDGNENFTSFMIFEMEGHDIEAADFDGDGDLDIANISDAENTLKWARNKSNTTPTVENFIDDQNAIGGITFSFTLPGNIFNDVDGNHLLSYQATLSDASPLPSWLSFDSETLQFSGTPSTEDIGTITVKVIASDPAGASAEDEFDIEVAQPPILAILSTSPARNENHISTTDNIVINFDANVESSTLNTSNIIVRGEASGLMDGAFSGGGTSTITFDPDNSFIVGERVHVLITTNIEGTGSEVVAVPHVFSFTVVSGSAAALFVAQDPIESSLSLPTSVHIIDLDGDGNSDVLSTSRDGKINWYDNNGVQSFSTITLSSAINGARDLFPLDLDNDGDLDVVTSAEDDGKLLWLENNGTESFAVNTIAQSLSGIKGVYAIDMEGDGDLDIVSASIFSLDWHENDGNQNFTTHDLGSTGNSRTTCYAADIDNDGDIDIIEGSSSKLSWFENDGTQSFTQHDLPFTIGAAGDVFAIDLDDDGDMDIVSAERIDDEVVWYENDGNQSFSEHIVSNDADEIYAIVVADLDGDGDIDIASSSSSDDKVAWYENDGTESFSTHIISLSSNGPRSLFSGDIDGDGDLDLVSGNYDGNNIIWYENRANESPVLENAIVDQVTNEDEEFSFSIPTNTFDDPDGDELTYDAELSDGSSLPDWLIFNGISGSFSGTPEQNDVGTLTLSITASDGLGGEATDEFSLEVINTNDAPILENTIVDRSAVALETFEFVVPSNTFSDEDGDDLTLSAELTDGSPLPEWLSFTNSTNTFSGTPGNDDVGTISIKVIADDGNGGSTNTEFDIEVLFTNQDPEVSNAIADQNASEDQEFTFIFDITTFSDPDDQELTYEASQVDGSDLPNWLTFTGAERKFVGTPAQSDVGELQIRVVAADPAGASVFDDFIIVVSATNDAPVLLKGIADQTAFENELFTFTLDEETFDDEDGDALSYSAQQTDESDLPEWLSFDDVELTFSGTPSVTDAGTITIEVTASDPSGESASDVFNVVVELVNDAPTVLNPIADQEATQGKFFFLEFAENTFVDLDGDELTYTSTLLDGSPLPEWLTFSGIDRTYSGTPSSDDVGSISILLTAADGNGGTAQDTFVIEIIASKKDQTVSFEEIPEKTYGDDSFELSASASSGLTVVFSSSNESVATVEDNLVTLHNAGTTTISAFQEGNEEFNEAISDQILIVRKAAQTIQFETISEKSIDAPDFSIAATASSGLEVSFTSSDLNVATITGNVVSIVGEGTTVITASQEGNSNYNAAPEVEQTLSVTASKQSQTITFESIDDKTFGDAPFELNASASSGLTVSYVSSDESIATISGNEVTIVGTGVTTITASQAGNGDFVAAENVSQSLLIHKATQTITFDAIEDKVFGDAPFSLSATTSSGLAISFVSSDESVATITGDQVSILAAGNVTITATQEGNANYETASDVAQELVVAKANQTITFETIEDLSVGETINLSATASSGLDVSFEVEGPASLDGNSLSVLDEGTVTITASQFGNENWNAAESVNQIIEITETTLGISNELISAYPNPFMNVLYLDYPEPVDIRIYSLNGSEVISKKAVKVQLDLSSLDEGMYVLEIESSNEITRMRIKKVN</sequence>
<dbReference type="EMBL" id="FZPD01000003">
    <property type="protein sequence ID" value="SNS97206.1"/>
    <property type="molecule type" value="Genomic_DNA"/>
</dbReference>
<dbReference type="PANTHER" id="PTHR44103">
    <property type="entry name" value="PROPROTEIN CONVERTASE P"/>
    <property type="match status" value="1"/>
</dbReference>
<dbReference type="GO" id="GO:0016020">
    <property type="term" value="C:membrane"/>
    <property type="evidence" value="ECO:0007669"/>
    <property type="project" value="InterPro"/>
</dbReference>
<keyword evidence="4" id="KW-1185">Reference proteome</keyword>
<dbReference type="InterPro" id="IPR008964">
    <property type="entry name" value="Invasin/intimin_cell_adhesion"/>
</dbReference>
<dbReference type="SMART" id="SM00736">
    <property type="entry name" value="CADG"/>
    <property type="match status" value="7"/>
</dbReference>
<dbReference type="SUPFAM" id="SSF49313">
    <property type="entry name" value="Cadherin-like"/>
    <property type="match status" value="7"/>
</dbReference>
<dbReference type="InterPro" id="IPR014755">
    <property type="entry name" value="Cu-Rt/internalin_Ig-like"/>
</dbReference>
<feature type="domain" description="Dystroglycan-type cadherin-like" evidence="2">
    <location>
        <begin position="1774"/>
        <end position="1873"/>
    </location>
</feature>
<dbReference type="InterPro" id="IPR013517">
    <property type="entry name" value="FG-GAP"/>
</dbReference>
<keyword evidence="1" id="KW-0732">Signal</keyword>
<feature type="domain" description="Dystroglycan-type cadherin-like" evidence="2">
    <location>
        <begin position="1026"/>
        <end position="1126"/>
    </location>
</feature>
<gene>
    <name evidence="3" type="ORF">SAMN05421640_1837</name>
</gene>
<feature type="domain" description="Dystroglycan-type cadherin-like" evidence="2">
    <location>
        <begin position="473"/>
        <end position="573"/>
    </location>
</feature>
<dbReference type="InterPro" id="IPR013783">
    <property type="entry name" value="Ig-like_fold"/>
</dbReference>
<feature type="domain" description="Dystroglycan-type cadherin-like" evidence="2">
    <location>
        <begin position="1874"/>
        <end position="1973"/>
    </location>
</feature>
<dbReference type="NCBIfam" id="TIGR04183">
    <property type="entry name" value="Por_Secre_tail"/>
    <property type="match status" value="1"/>
</dbReference>
<name>A0A239ITV2_EKHLU</name>